<protein>
    <submittedName>
        <fullName evidence="2">Uncharacterized protein</fullName>
    </submittedName>
</protein>
<accession>R2SED2</accession>
<proteinExistence type="predicted"/>
<evidence type="ECO:0000313" key="2">
    <source>
        <dbReference type="EMBL" id="EOH93890.1"/>
    </source>
</evidence>
<dbReference type="EMBL" id="AJAQ01000016">
    <property type="protein sequence ID" value="EOH93890.1"/>
    <property type="molecule type" value="Genomic_DNA"/>
</dbReference>
<evidence type="ECO:0000313" key="3">
    <source>
        <dbReference type="Proteomes" id="UP000013782"/>
    </source>
</evidence>
<keyword evidence="3" id="KW-1185">Reference proteome</keyword>
<dbReference type="HOGENOM" id="CLU_057669_2_0_9"/>
<dbReference type="RefSeq" id="WP_010757576.1">
    <property type="nucleotide sequence ID" value="NZ_ASWD01000001.1"/>
</dbReference>
<sequence>METTVFGQATLFRSGRMNLEKKFIKAAKETQDTVFLTQCAIAIMIRNGLSVEDFSYFCKDIIREWFLTDDSLKEIPMSCIYFRAYFSDEEWAIVTKRMFGSEKAFLTCTEYERIHIDKLGNLLISGSHEVPQRSKLVSFFKDENGKRHGWNLSNVNPQLTNQQYYDLLTILTKLDIFEKDGVRRFAEVVKADTLTEKPRFNNTKEEQTLKAAPLRSIVTKPTELSKVTQTPQNRPSALIEAVINRAAESRKQTPQELEIFLLGGFDYSSVPDENELLTLVNQALAENKPVTVIQKEQKQIGKANKSNKKTRKDREKSKKNRPQLTKEQRAFQNRVNKALGKKNRSKKRR</sequence>
<feature type="region of interest" description="Disordered" evidence="1">
    <location>
        <begin position="295"/>
        <end position="349"/>
    </location>
</feature>
<name>R2SED2_9ENTE</name>
<feature type="compositionally biased region" description="Basic residues" evidence="1">
    <location>
        <begin position="339"/>
        <end position="349"/>
    </location>
</feature>
<feature type="compositionally biased region" description="Basic residues" evidence="1">
    <location>
        <begin position="305"/>
        <end position="321"/>
    </location>
</feature>
<comment type="caution">
    <text evidence="2">The sequence shown here is derived from an EMBL/GenBank/DDBJ whole genome shotgun (WGS) entry which is preliminary data.</text>
</comment>
<dbReference type="Proteomes" id="UP000013782">
    <property type="component" value="Unassembled WGS sequence"/>
</dbReference>
<dbReference type="AlphaFoldDB" id="R2SED2"/>
<reference evidence="2 3" key="1">
    <citation type="submission" date="2013-02" db="EMBL/GenBank/DDBJ databases">
        <title>The Genome Sequence of Enterococcus pallens BAA-351.</title>
        <authorList>
            <consortium name="The Broad Institute Genome Sequencing Platform"/>
            <consortium name="The Broad Institute Genome Sequencing Center for Infectious Disease"/>
            <person name="Earl A.M."/>
            <person name="Gilmore M.S."/>
            <person name="Lebreton F."/>
            <person name="Walker B."/>
            <person name="Young S.K."/>
            <person name="Zeng Q."/>
            <person name="Gargeya S."/>
            <person name="Fitzgerald M."/>
            <person name="Haas B."/>
            <person name="Abouelleil A."/>
            <person name="Alvarado L."/>
            <person name="Arachchi H.M."/>
            <person name="Berlin A.M."/>
            <person name="Chapman S.B."/>
            <person name="Dewar J."/>
            <person name="Goldberg J."/>
            <person name="Griggs A."/>
            <person name="Gujja S."/>
            <person name="Hansen M."/>
            <person name="Howarth C."/>
            <person name="Imamovic A."/>
            <person name="Larimer J."/>
            <person name="McCowan C."/>
            <person name="Murphy C."/>
            <person name="Neiman D."/>
            <person name="Pearson M."/>
            <person name="Priest M."/>
            <person name="Roberts A."/>
            <person name="Saif S."/>
            <person name="Shea T."/>
            <person name="Sisk P."/>
            <person name="Sykes S."/>
            <person name="Wortman J."/>
            <person name="Nusbaum C."/>
            <person name="Birren B."/>
        </authorList>
    </citation>
    <scope>NUCLEOTIDE SEQUENCE [LARGE SCALE GENOMIC DNA]</scope>
    <source>
        <strain evidence="2 3">ATCC BAA-351</strain>
    </source>
</reference>
<dbReference type="PATRIC" id="fig|1158607.3.peg.2567"/>
<dbReference type="eggNOG" id="ENOG5030RYP">
    <property type="taxonomic scope" value="Bacteria"/>
</dbReference>
<evidence type="ECO:0000256" key="1">
    <source>
        <dbReference type="SAM" id="MobiDB-lite"/>
    </source>
</evidence>
<organism evidence="2 3">
    <name type="scientific">Enterococcus pallens ATCC BAA-351</name>
    <dbReference type="NCBI Taxonomy" id="1158607"/>
    <lineage>
        <taxon>Bacteria</taxon>
        <taxon>Bacillati</taxon>
        <taxon>Bacillota</taxon>
        <taxon>Bacilli</taxon>
        <taxon>Lactobacillales</taxon>
        <taxon>Enterococcaceae</taxon>
        <taxon>Enterococcus</taxon>
    </lineage>
</organism>
<dbReference type="OrthoDB" id="2195232at2"/>
<gene>
    <name evidence="2" type="ORF">UAU_02586</name>
</gene>